<dbReference type="EMBL" id="CAJVPP010000836">
    <property type="protein sequence ID" value="CAG8516031.1"/>
    <property type="molecule type" value="Genomic_DNA"/>
</dbReference>
<dbReference type="Gene3D" id="3.40.50.2060">
    <property type="match status" value="1"/>
</dbReference>
<dbReference type="AlphaFoldDB" id="A0A9N9F7J6"/>
<gene>
    <name evidence="2" type="ORF">FMOSSE_LOCUS4786</name>
</gene>
<dbReference type="SUPFAM" id="SSF56815">
    <property type="entry name" value="Sec1/munc18-like (SM) proteins"/>
    <property type="match status" value="1"/>
</dbReference>
<keyword evidence="3" id="KW-1185">Reference proteome</keyword>
<sequence length="642" mass="72920">MRSVPKELTLRDHQIEAIVTMLNLNTKPEVAVVPASSENTAIPLANNEPVWKVLIFDEFGRDIISSVLKVNDLRENGVTVHMLLRSERQPISDVPAIYFVEPTSENIQRISEDLAKNLYESYYINFLTAISRPLLEELAATTISNNTSNLISQVYDQYLNFIVCEPNLFSLNQPNIYYSLNDPTTAETAIERAIDRTVSSLFSMLVTMGVIPIIRCPRGNAAEMISQKLDSRLRDHALNSRNNLFSESSTSLNFQRPVLIILDRNIDLVPMLSHSWTYQALIHDVLDMHLNRITIETDEMGRNINRSYDLNSEDFFWAKNASSPFPQVAEDIDVELNRYKNDAAEITKLSGVNSLDDMDQVNFSQNTQHLKSAITALPELTARKQTLDMHMNIATSLLKGIKERQLDTFFQMEESITRQNKLAVLEAIRDPEKKSPEDKLRFFIIYYLSVEEVPKDDMAEYEDALSSAGCNLDALNYVKKVREITRMTMMTTMTPQSSGFGQSSQLFQGFSSIGNKLSDRLKEGGFDNLLSGVKNFLPTRKDLTLTKIVESIMEPSAIGANETEDYLYFDPKMARSSSVNKQNRNRHSFQEGMVFVVGGGNYIEYQNLQEYAQRQAIKKKIIYGSTQLLNPHAFLQELAKLT</sequence>
<dbReference type="Proteomes" id="UP000789375">
    <property type="component" value="Unassembled WGS sequence"/>
</dbReference>
<dbReference type="InterPro" id="IPR036045">
    <property type="entry name" value="Sec1-like_sf"/>
</dbReference>
<organism evidence="2 3">
    <name type="scientific">Funneliformis mosseae</name>
    <name type="common">Endomycorrhizal fungus</name>
    <name type="synonym">Glomus mosseae</name>
    <dbReference type="NCBI Taxonomy" id="27381"/>
    <lineage>
        <taxon>Eukaryota</taxon>
        <taxon>Fungi</taxon>
        <taxon>Fungi incertae sedis</taxon>
        <taxon>Mucoromycota</taxon>
        <taxon>Glomeromycotina</taxon>
        <taxon>Glomeromycetes</taxon>
        <taxon>Glomerales</taxon>
        <taxon>Glomeraceae</taxon>
        <taxon>Funneliformis</taxon>
    </lineage>
</organism>
<name>A0A9N9F7J6_FUNMO</name>
<accession>A0A9N9F7J6</accession>
<comment type="caution">
    <text evidence="2">The sequence shown here is derived from an EMBL/GenBank/DDBJ whole genome shotgun (WGS) entry which is preliminary data.</text>
</comment>
<evidence type="ECO:0000313" key="3">
    <source>
        <dbReference type="Proteomes" id="UP000789375"/>
    </source>
</evidence>
<evidence type="ECO:0000313" key="2">
    <source>
        <dbReference type="EMBL" id="CAG8516031.1"/>
    </source>
</evidence>
<evidence type="ECO:0000256" key="1">
    <source>
        <dbReference type="ARBA" id="ARBA00009884"/>
    </source>
</evidence>
<proteinExistence type="inferred from homology"/>
<reference evidence="2" key="1">
    <citation type="submission" date="2021-06" db="EMBL/GenBank/DDBJ databases">
        <authorList>
            <person name="Kallberg Y."/>
            <person name="Tangrot J."/>
            <person name="Rosling A."/>
        </authorList>
    </citation>
    <scope>NUCLEOTIDE SEQUENCE</scope>
    <source>
        <strain evidence="2">87-6 pot B 2015</strain>
    </source>
</reference>
<dbReference type="InterPro" id="IPR027482">
    <property type="entry name" value="Sec1-like_dom2"/>
</dbReference>
<dbReference type="InterPro" id="IPR001619">
    <property type="entry name" value="Sec1-like"/>
</dbReference>
<comment type="similarity">
    <text evidence="1">Belongs to the STXBP/unc-18/SEC1 family.</text>
</comment>
<protein>
    <submittedName>
        <fullName evidence="2">1313_t:CDS:1</fullName>
    </submittedName>
</protein>
<dbReference type="Gene3D" id="1.25.40.60">
    <property type="match status" value="1"/>
</dbReference>
<dbReference type="Pfam" id="PF00995">
    <property type="entry name" value="Sec1"/>
    <property type="match status" value="1"/>
</dbReference>
<dbReference type="PIRSF" id="PIRSF005715">
    <property type="entry name" value="VPS45_Sec1"/>
    <property type="match status" value="1"/>
</dbReference>
<dbReference type="GO" id="GO:0016192">
    <property type="term" value="P:vesicle-mediated transport"/>
    <property type="evidence" value="ECO:0007669"/>
    <property type="project" value="InterPro"/>
</dbReference>
<dbReference type="Gene3D" id="3.40.50.1910">
    <property type="match status" value="1"/>
</dbReference>
<dbReference type="PANTHER" id="PTHR11679">
    <property type="entry name" value="VESICLE PROTEIN SORTING-ASSOCIATED"/>
    <property type="match status" value="1"/>
</dbReference>
<dbReference type="InterPro" id="IPR043127">
    <property type="entry name" value="Sec-1-like_dom3a"/>
</dbReference>
<dbReference type="InterPro" id="IPR043154">
    <property type="entry name" value="Sec-1-like_dom1"/>
</dbReference>
<dbReference type="Gene3D" id="3.90.830.10">
    <property type="entry name" value="Syntaxin Binding Protein 1, Chain A, domain 2"/>
    <property type="match status" value="1"/>
</dbReference>